<dbReference type="PANTHER" id="PTHR20959">
    <property type="entry name" value="TRANSPORT AND GOLGI ORGANIZATION PROTEIN 6 FAMILY MEMBER"/>
    <property type="match status" value="1"/>
</dbReference>
<name>A0ABR4QL97_9CEST</name>
<dbReference type="InterPro" id="IPR039600">
    <property type="entry name" value="TANGO6/Rtp1"/>
</dbReference>
<dbReference type="InterPro" id="IPR019451">
    <property type="entry name" value="Rtp1_C1"/>
</dbReference>
<protein>
    <recommendedName>
        <fullName evidence="7">RNA polymerase II assembly factor Rtp1 C-terminal domain-containing protein</fullName>
    </recommendedName>
</protein>
<dbReference type="PANTHER" id="PTHR20959:SF1">
    <property type="entry name" value="TRANSPORT AND GOLGI ORGANIZATION PROTEIN 6 HOMOLOG"/>
    <property type="match status" value="1"/>
</dbReference>
<comment type="similarity">
    <text evidence="1">Belongs to the Tango6 family.</text>
</comment>
<reference evidence="5 6" key="1">
    <citation type="journal article" date="2022" name="Front. Cell. Infect. Microbiol.">
        <title>The Genomes of Two Strains of Taenia crassiceps the Animal Model for the Study of Human Cysticercosis.</title>
        <authorList>
            <person name="Bobes R.J."/>
            <person name="Estrada K."/>
            <person name="Rios-Valencia D.G."/>
            <person name="Calderon-Gallegos A."/>
            <person name="de la Torre P."/>
            <person name="Carrero J.C."/>
            <person name="Sanchez-Flores A."/>
            <person name="Laclette J.P."/>
        </authorList>
    </citation>
    <scope>NUCLEOTIDE SEQUENCE [LARGE SCALE GENOMIC DNA]</scope>
    <source>
        <strain evidence="5">WFUcys</strain>
    </source>
</reference>
<comment type="caution">
    <text evidence="5">The sequence shown here is derived from an EMBL/GenBank/DDBJ whole genome shotgun (WGS) entry which is preliminary data.</text>
</comment>
<dbReference type="Proteomes" id="UP001651158">
    <property type="component" value="Unassembled WGS sequence"/>
</dbReference>
<dbReference type="InterPro" id="IPR021133">
    <property type="entry name" value="HEAT_type_2"/>
</dbReference>
<dbReference type="InterPro" id="IPR016024">
    <property type="entry name" value="ARM-type_fold"/>
</dbReference>
<accession>A0ABR4QL97</accession>
<keyword evidence="6" id="KW-1185">Reference proteome</keyword>
<evidence type="ECO:0000259" key="4">
    <source>
        <dbReference type="Pfam" id="PF25267"/>
    </source>
</evidence>
<evidence type="ECO:0008006" key="7">
    <source>
        <dbReference type="Google" id="ProtNLM"/>
    </source>
</evidence>
<dbReference type="Gene3D" id="1.25.10.10">
    <property type="entry name" value="Leucine-rich Repeat Variant"/>
    <property type="match status" value="1"/>
</dbReference>
<dbReference type="Pfam" id="PF10363">
    <property type="entry name" value="RTP1_C1"/>
    <property type="match status" value="1"/>
</dbReference>
<dbReference type="SUPFAM" id="SSF48371">
    <property type="entry name" value="ARM repeat"/>
    <property type="match status" value="1"/>
</dbReference>
<proteinExistence type="inferred from homology"/>
<evidence type="ECO:0000256" key="1">
    <source>
        <dbReference type="ARBA" id="ARBA00005724"/>
    </source>
</evidence>
<dbReference type="InterPro" id="IPR057347">
    <property type="entry name" value="TANGO6_N"/>
</dbReference>
<sequence length="1072" mass="118080">MEIFQAYVCCCLHVLESLSKVDAGVGDGMPVFSVVQVQQLSKCLEFIVCLGIYPLLSSGVSMPLYLRLENFDKFNCPKLQSAPDRHRRLFEIAKCFDALSCSSVDSLRGLVSPNGYLGDYLALLLQLSYGPVSGDSSTASTTTEIIRISRNRLRSVLSRLPRPLAFKELFLFQCGFCKQQSLAKTTVPQWLRNACGRLITQLFIARPREFETGRSPLKDLIIGILDVHSTDPRHVPALASAVAHILATPPQMTGRNNTVEQYYGSLALQISEALQISKSCEDLLSHAIRLVAIDTTHQIVERDVELGKRLFLEKPLLSKLENLVLVNHLEVDDCTSYQPSSTAIDMSDSVELLSATDLRSVIEFITELLDTRHPSKALCVILARYSRPWFYFCSLFNLACSEKEVDGDCQTDESHSLSPVTEFESQLYSILKSLLNTGHVSPFLLLRAWLRLPTLDATTLESLASSSVPSSIPLPLRRAIVLRPASLVSSVNMDSGAPRAPFRVSRSAEAVMEHSLEMISARVTVAMLLLSSIIPSEGHDGGGVDKEEASAELLLSRWSASGGSENGNQSDLAAHLLLSLISDINSRLIEGTDEQSRDRVCLQQGALLRPIMEEEDEAGAVEVPLTACLMASAMLEELNPASLWPSDPAFAARLLCLTLTRLCLVLSSPADKEVLKMEEESLNLVLGITAFFVQYMDKGDKVPSEVRSCFADLIPLLHKVEALFPQGNVSAELAQQIRMSLLTRGALPVSSSIAMPNPDHSSLSKKELGSNRRLVEELPSVPSSTCKTDTETATELTTEMSPKLSEIFELLKDPFIPVRGHALIEMSRLLEARDPCIRGFEDNIFEAMVKHLDDEDSYVYLNAIRALSAIGNALTDRLLPLLLSRFLSTSHSIEFRLKVGEAIVRVLRQLGDIAPKYRDVIVPGLLSSARDPSELIRAASLSNLAEICHLLGNAIQPVVYEIFEAMGSSLKHDSASIVRKSAAYLARSLFLTSPTLVSGRSGLPAYLPAVLIRDVHRLLRDRLAIERDDEVLEQLEAAMAELDACTRTAVFRPPDTVYDLVKEIRVLRPFDD</sequence>
<organism evidence="5 6">
    <name type="scientific">Taenia crassiceps</name>
    <dbReference type="NCBI Taxonomy" id="6207"/>
    <lineage>
        <taxon>Eukaryota</taxon>
        <taxon>Metazoa</taxon>
        <taxon>Spiralia</taxon>
        <taxon>Lophotrochozoa</taxon>
        <taxon>Platyhelminthes</taxon>
        <taxon>Cestoda</taxon>
        <taxon>Eucestoda</taxon>
        <taxon>Cyclophyllidea</taxon>
        <taxon>Taeniidae</taxon>
        <taxon>Taenia</taxon>
    </lineage>
</organism>
<dbReference type="PROSITE" id="PS50077">
    <property type="entry name" value="HEAT_REPEAT"/>
    <property type="match status" value="1"/>
</dbReference>
<evidence type="ECO:0000259" key="3">
    <source>
        <dbReference type="Pfam" id="PF10363"/>
    </source>
</evidence>
<dbReference type="Pfam" id="PF25267">
    <property type="entry name" value="TANGO6_N"/>
    <property type="match status" value="1"/>
</dbReference>
<dbReference type="EMBL" id="JAKROA010000002">
    <property type="protein sequence ID" value="KAL5110321.1"/>
    <property type="molecule type" value="Genomic_DNA"/>
</dbReference>
<feature type="repeat" description="HEAT" evidence="2">
    <location>
        <begin position="921"/>
        <end position="954"/>
    </location>
</feature>
<feature type="domain" description="RNA polymerase II assembly factor Rtp1 C-terminal" evidence="3">
    <location>
        <begin position="805"/>
        <end position="912"/>
    </location>
</feature>
<feature type="domain" description="TANGO6 N-terminal" evidence="4">
    <location>
        <begin position="31"/>
        <end position="200"/>
    </location>
</feature>
<evidence type="ECO:0000313" key="6">
    <source>
        <dbReference type="Proteomes" id="UP001651158"/>
    </source>
</evidence>
<evidence type="ECO:0000313" key="5">
    <source>
        <dbReference type="EMBL" id="KAL5110321.1"/>
    </source>
</evidence>
<dbReference type="InterPro" id="IPR011989">
    <property type="entry name" value="ARM-like"/>
</dbReference>
<evidence type="ECO:0000256" key="2">
    <source>
        <dbReference type="PROSITE-ProRule" id="PRU00103"/>
    </source>
</evidence>
<gene>
    <name evidence="5" type="ORF">TcWFU_004893</name>
</gene>